<dbReference type="Proteomes" id="UP000827872">
    <property type="component" value="Linkage Group LG06"/>
</dbReference>
<protein>
    <submittedName>
        <fullName evidence="1">Uncharacterized protein</fullName>
    </submittedName>
</protein>
<accession>A0ACB8FT34</accession>
<dbReference type="EMBL" id="CM037619">
    <property type="protein sequence ID" value="KAH8008527.1"/>
    <property type="molecule type" value="Genomic_DNA"/>
</dbReference>
<comment type="caution">
    <text evidence="1">The sequence shown here is derived from an EMBL/GenBank/DDBJ whole genome shotgun (WGS) entry which is preliminary data.</text>
</comment>
<evidence type="ECO:0000313" key="1">
    <source>
        <dbReference type="EMBL" id="KAH8008527.1"/>
    </source>
</evidence>
<organism evidence="1 2">
    <name type="scientific">Sphaerodactylus townsendi</name>
    <dbReference type="NCBI Taxonomy" id="933632"/>
    <lineage>
        <taxon>Eukaryota</taxon>
        <taxon>Metazoa</taxon>
        <taxon>Chordata</taxon>
        <taxon>Craniata</taxon>
        <taxon>Vertebrata</taxon>
        <taxon>Euteleostomi</taxon>
        <taxon>Lepidosauria</taxon>
        <taxon>Squamata</taxon>
        <taxon>Bifurcata</taxon>
        <taxon>Gekkota</taxon>
        <taxon>Sphaerodactylidae</taxon>
        <taxon>Sphaerodactylus</taxon>
    </lineage>
</organism>
<gene>
    <name evidence="1" type="ORF">K3G42_029878</name>
</gene>
<proteinExistence type="predicted"/>
<sequence>MMLLARDVSQHPSDLKRFLAVLLALLLMVLLTSGQKPCLKESITIVEQVTQLLGNSSDAELYTPEDFTVRIFHRYYIMEACYASHLECFREELKVVREEEARHEAIVSKLIHLLAKAKPRKKSCPNPDAQCQPCECHPEQPVPRFLQKLQEMLQWSCRTQTVPCVAKQRETCWPPQ</sequence>
<name>A0ACB8FT34_9SAUR</name>
<evidence type="ECO:0000313" key="2">
    <source>
        <dbReference type="Proteomes" id="UP000827872"/>
    </source>
</evidence>
<reference evidence="1" key="1">
    <citation type="submission" date="2021-08" db="EMBL/GenBank/DDBJ databases">
        <title>The first chromosome-level gecko genome reveals the dynamic sex chromosomes of Neotropical dwarf geckos (Sphaerodactylidae: Sphaerodactylus).</title>
        <authorList>
            <person name="Pinto B.J."/>
            <person name="Keating S.E."/>
            <person name="Gamble T."/>
        </authorList>
    </citation>
    <scope>NUCLEOTIDE SEQUENCE</scope>
    <source>
        <strain evidence="1">TG3544</strain>
    </source>
</reference>
<keyword evidence="2" id="KW-1185">Reference proteome</keyword>